<name>M7XIY5_9BACT</name>
<sequence>MRPIFSLCFVALFISGVFSQATAQEEVAAFSEITRHDQITLGNDMSVLYRKHHVLIIKNANGLDHAAYSFHQNSRNKLLAFDATVTDLITGKVVKKYKLKDLGERSLISDISLYQDDREKFFDARNFPIPCKIEIIAEHSSLDNFFINSWDPQEYWNQKVVKAEVVASYPPSVGLRFREMNFEKGPAKEVSEGSIQLKWVFEQMEPKAPNPGEDYPWVQFAPARFSLDGISSDMRTWEGFGKFYAQLIAGKDELPKQFKAEVHKMVEGATDDYEKVSRLYSYLQKNFRYLVIFLGIDGWEPRKAEDVLETKYGECKGLSTLMKGMLREVGINAQYALVFADDKKKRPLAPDFPVHSFNHAFLRIPLQDEVIWLECTNEFLPAGFSGDFTADRDVFVITGDGGFLDRTPKYAEAKFHQVKNNYSLELQPNGDANFSGSNTYGGFPAIPFWALERYADENTKKSYLNSQAAGSGAIVANFSMENIPNREVPRTTIDYSGIVQRFAQQTAKRVILPTHWKKMDADFLGEGNLNWEESLEITLLPNLSLESGIGEFKHQDNLFDYNLSSQLVDNKLIVKSNLIVHCPEPLGKEDKALLVNKINDQFKKTIILKKSEMP</sequence>
<accession>M7XIY5</accession>
<feature type="signal peptide" evidence="1">
    <location>
        <begin position="1"/>
        <end position="23"/>
    </location>
</feature>
<feature type="chain" id="PRO_5004087946" description="DUF3857 domain-containing protein" evidence="1">
    <location>
        <begin position="24"/>
        <end position="614"/>
    </location>
</feature>
<dbReference type="EMBL" id="AMZY02000005">
    <property type="protein sequence ID" value="EMS34789.1"/>
    <property type="molecule type" value="Genomic_DNA"/>
</dbReference>
<dbReference type="Proteomes" id="UP000010953">
    <property type="component" value="Unassembled WGS sequence"/>
</dbReference>
<dbReference type="InParanoid" id="M7XIY5"/>
<dbReference type="InterPro" id="IPR038765">
    <property type="entry name" value="Papain-like_cys_pep_sf"/>
</dbReference>
<evidence type="ECO:0000313" key="5">
    <source>
        <dbReference type="Proteomes" id="UP000010953"/>
    </source>
</evidence>
<evidence type="ECO:0000313" key="4">
    <source>
        <dbReference type="EMBL" id="EMS34789.1"/>
    </source>
</evidence>
<evidence type="ECO:0000259" key="2">
    <source>
        <dbReference type="Pfam" id="PF01841"/>
    </source>
</evidence>
<dbReference type="Pfam" id="PF01841">
    <property type="entry name" value="Transglut_core"/>
    <property type="match status" value="1"/>
</dbReference>
<gene>
    <name evidence="4" type="ORF">C943_03476</name>
</gene>
<proteinExistence type="predicted"/>
<feature type="domain" description="DUF3857" evidence="3">
    <location>
        <begin position="44"/>
        <end position="206"/>
    </location>
</feature>
<dbReference type="STRING" id="1239962.C943_03476"/>
<dbReference type="Gene3D" id="3.10.620.30">
    <property type="match status" value="1"/>
</dbReference>
<dbReference type="InterPro" id="IPR024618">
    <property type="entry name" value="DUF3857"/>
</dbReference>
<dbReference type="AlphaFoldDB" id="M7XIY5"/>
<dbReference type="eggNOG" id="COG1305">
    <property type="taxonomic scope" value="Bacteria"/>
</dbReference>
<dbReference type="Pfam" id="PF12969">
    <property type="entry name" value="DUF3857"/>
    <property type="match status" value="1"/>
</dbReference>
<dbReference type="InterPro" id="IPR002931">
    <property type="entry name" value="Transglutaminase-like"/>
</dbReference>
<keyword evidence="1" id="KW-0732">Signal</keyword>
<evidence type="ECO:0008006" key="6">
    <source>
        <dbReference type="Google" id="ProtNLM"/>
    </source>
</evidence>
<comment type="caution">
    <text evidence="4">The sequence shown here is derived from an EMBL/GenBank/DDBJ whole genome shotgun (WGS) entry which is preliminary data.</text>
</comment>
<dbReference type="SUPFAM" id="SSF54001">
    <property type="entry name" value="Cysteine proteinases"/>
    <property type="match status" value="1"/>
</dbReference>
<keyword evidence="5" id="KW-1185">Reference proteome</keyword>
<feature type="domain" description="Transglutaminase-like" evidence="2">
    <location>
        <begin position="263"/>
        <end position="362"/>
    </location>
</feature>
<protein>
    <recommendedName>
        <fullName evidence="6">DUF3857 domain-containing protein</fullName>
    </recommendedName>
</protein>
<dbReference type="Gene3D" id="2.60.40.3140">
    <property type="match status" value="1"/>
</dbReference>
<evidence type="ECO:0000256" key="1">
    <source>
        <dbReference type="SAM" id="SignalP"/>
    </source>
</evidence>
<organism evidence="4 5">
    <name type="scientific">Mariniradius saccharolyticus AK6</name>
    <dbReference type="NCBI Taxonomy" id="1239962"/>
    <lineage>
        <taxon>Bacteria</taxon>
        <taxon>Pseudomonadati</taxon>
        <taxon>Bacteroidota</taxon>
        <taxon>Cytophagia</taxon>
        <taxon>Cytophagales</taxon>
        <taxon>Cyclobacteriaceae</taxon>
        <taxon>Mariniradius</taxon>
    </lineage>
</organism>
<reference evidence="4" key="1">
    <citation type="submission" date="2013-01" db="EMBL/GenBank/DDBJ databases">
        <title>Genome assembly of Mariniradius saccharolyticus AK6.</title>
        <authorList>
            <person name="Vaidya B."/>
            <person name="Khatri I."/>
            <person name="Tanuku N.R.S."/>
            <person name="Subramanian S."/>
            <person name="Pinnaka A."/>
        </authorList>
    </citation>
    <scope>NUCLEOTIDE SEQUENCE [LARGE SCALE GENOMIC DNA]</scope>
    <source>
        <strain evidence="4">AK6</strain>
    </source>
</reference>
<evidence type="ECO:0000259" key="3">
    <source>
        <dbReference type="Pfam" id="PF12969"/>
    </source>
</evidence>